<gene>
    <name evidence="1" type="ORF">GCM10010246_78460</name>
</gene>
<reference evidence="1 2" key="1">
    <citation type="journal article" date="2019" name="Int. J. Syst. Evol. Microbiol.">
        <title>The Global Catalogue of Microorganisms (GCM) 10K type strain sequencing project: providing services to taxonomists for standard genome sequencing and annotation.</title>
        <authorList>
            <consortium name="The Broad Institute Genomics Platform"/>
            <consortium name="The Broad Institute Genome Sequencing Center for Infectious Disease"/>
            <person name="Wu L."/>
            <person name="Ma J."/>
        </authorList>
    </citation>
    <scope>NUCLEOTIDE SEQUENCE [LARGE SCALE GENOMIC DNA]</scope>
    <source>
        <strain evidence="1 2">JCM 4316</strain>
    </source>
</reference>
<dbReference type="Proteomes" id="UP001500253">
    <property type="component" value="Unassembled WGS sequence"/>
</dbReference>
<evidence type="ECO:0008006" key="3">
    <source>
        <dbReference type="Google" id="ProtNLM"/>
    </source>
</evidence>
<proteinExistence type="predicted"/>
<sequence length="289" mass="31241">MNSECSGAPGGLVMPQIWAELMANNPDSDSLWALVRLFTGEQYEVRPTTRGNSSDVTALVTCETGPVFVKACRNRPGGRRASLVRERLVNPSVRGVVSPALRWHAEGDEWLALGFDVIEARPSRFEPDSPDLGAVVAVVDRFRELALPAEAANWRESRWDRFAGDDAELFDGATLLFTDINPDNVVIGDDRAWAVDWSWPTRGAAFIDPACLVVQLIAAGHTAAGAEGWVSVCKAWTDADPRAIDAFAAANARMTASFAARHLDAPWLADMAEAARAWAAHRGVAVSSD</sequence>
<dbReference type="InterPro" id="IPR011009">
    <property type="entry name" value="Kinase-like_dom_sf"/>
</dbReference>
<dbReference type="SUPFAM" id="SSF56112">
    <property type="entry name" value="Protein kinase-like (PK-like)"/>
    <property type="match status" value="1"/>
</dbReference>
<evidence type="ECO:0000313" key="2">
    <source>
        <dbReference type="Proteomes" id="UP001500253"/>
    </source>
</evidence>
<accession>A0ABN3H8D0</accession>
<dbReference type="EMBL" id="BAAASD010000060">
    <property type="protein sequence ID" value="GAA2372287.1"/>
    <property type="molecule type" value="Genomic_DNA"/>
</dbReference>
<keyword evidence="2" id="KW-1185">Reference proteome</keyword>
<organism evidence="1 2">
    <name type="scientific">Streptomyces cuspidosporus</name>
    <dbReference type="NCBI Taxonomy" id="66882"/>
    <lineage>
        <taxon>Bacteria</taxon>
        <taxon>Bacillati</taxon>
        <taxon>Actinomycetota</taxon>
        <taxon>Actinomycetes</taxon>
        <taxon>Kitasatosporales</taxon>
        <taxon>Streptomycetaceae</taxon>
        <taxon>Streptomyces</taxon>
    </lineage>
</organism>
<name>A0ABN3H8D0_9ACTN</name>
<protein>
    <recommendedName>
        <fullName evidence="3">Phosphotransferase</fullName>
    </recommendedName>
</protein>
<comment type="caution">
    <text evidence="1">The sequence shown here is derived from an EMBL/GenBank/DDBJ whole genome shotgun (WGS) entry which is preliminary data.</text>
</comment>
<evidence type="ECO:0000313" key="1">
    <source>
        <dbReference type="EMBL" id="GAA2372287.1"/>
    </source>
</evidence>